<evidence type="ECO:0000256" key="8">
    <source>
        <dbReference type="ARBA" id="ARBA00023159"/>
    </source>
</evidence>
<dbReference type="InterPro" id="IPR013137">
    <property type="entry name" value="Znf_TFIIB"/>
</dbReference>
<keyword evidence="18" id="KW-1185">Reference proteome</keyword>
<evidence type="ECO:0000259" key="16">
    <source>
        <dbReference type="PROSITE" id="PS51134"/>
    </source>
</evidence>
<organism evidence="17 18">
    <name type="scientific">Cisticola juncidis</name>
    <dbReference type="NCBI Taxonomy" id="52622"/>
    <lineage>
        <taxon>Eukaryota</taxon>
        <taxon>Metazoa</taxon>
        <taxon>Chordata</taxon>
        <taxon>Craniata</taxon>
        <taxon>Vertebrata</taxon>
        <taxon>Euteleostomi</taxon>
        <taxon>Archelosauria</taxon>
        <taxon>Archosauria</taxon>
        <taxon>Dinosauria</taxon>
        <taxon>Saurischia</taxon>
        <taxon>Theropoda</taxon>
        <taxon>Coelurosauria</taxon>
        <taxon>Aves</taxon>
        <taxon>Neognathae</taxon>
        <taxon>Neoaves</taxon>
        <taxon>Telluraves</taxon>
        <taxon>Australaves</taxon>
        <taxon>Passeriformes</taxon>
        <taxon>Sylvioidea</taxon>
        <taxon>Cisticolidae</taxon>
        <taxon>Cisticola</taxon>
    </lineage>
</organism>
<evidence type="ECO:0000256" key="12">
    <source>
        <dbReference type="ARBA" id="ARBA00042630"/>
    </source>
</evidence>
<evidence type="ECO:0000256" key="10">
    <source>
        <dbReference type="ARBA" id="ARBA00023242"/>
    </source>
</evidence>
<name>A0A7L1R6R1_9PASS</name>
<dbReference type="InterPro" id="IPR054078">
    <property type="entry name" value="BRF2-like_C"/>
</dbReference>
<comment type="function">
    <text evidence="13">General activator of RNA polymerase III transcription. Factor exclusively required for RNA polymerase III transcription of genes with promoter elements upstream of the initiation sites. Contributes to the regulation of gene expression; functions as activator in the absence of oxidative stress. Down-regulates expression of target genes in response to oxidative stress. Overexpression protects cells against apoptosis in response to oxidative stress.</text>
</comment>
<dbReference type="InterPro" id="IPR000812">
    <property type="entry name" value="TFIIB"/>
</dbReference>
<dbReference type="PANTHER" id="PTHR11618:SF5">
    <property type="entry name" value="TRANSCRIPTION FACTOR IIIB 50 KDA SUBUNIT"/>
    <property type="match status" value="1"/>
</dbReference>
<feature type="domain" description="TFIIB-type" evidence="16">
    <location>
        <begin position="3"/>
        <end position="36"/>
    </location>
</feature>
<feature type="region of interest" description="Disordered" evidence="15">
    <location>
        <begin position="321"/>
        <end position="386"/>
    </location>
</feature>
<evidence type="ECO:0000256" key="2">
    <source>
        <dbReference type="ARBA" id="ARBA00010857"/>
    </source>
</evidence>
<evidence type="ECO:0000256" key="15">
    <source>
        <dbReference type="SAM" id="MobiDB-lite"/>
    </source>
</evidence>
<keyword evidence="3" id="KW-0479">Metal-binding</keyword>
<dbReference type="GO" id="GO:0097550">
    <property type="term" value="C:transcription preinitiation complex"/>
    <property type="evidence" value="ECO:0007669"/>
    <property type="project" value="TreeGrafter"/>
</dbReference>
<evidence type="ECO:0000256" key="5">
    <source>
        <dbReference type="ARBA" id="ARBA00022771"/>
    </source>
</evidence>
<evidence type="ECO:0000256" key="11">
    <source>
        <dbReference type="ARBA" id="ARBA00039848"/>
    </source>
</evidence>
<dbReference type="FunFam" id="2.20.25.10:FF:000014">
    <property type="entry name" value="Transcription factor IIIB 50 kDa subunit"/>
    <property type="match status" value="1"/>
</dbReference>
<feature type="non-terminal residue" evidence="17">
    <location>
        <position position="1"/>
    </location>
</feature>
<evidence type="ECO:0000256" key="13">
    <source>
        <dbReference type="ARBA" id="ARBA00045875"/>
    </source>
</evidence>
<sequence>MAARGRCPECGSESLVEDSHYAQQQLVCAACGCVVSEGLLTTTYTDEEHLREVAYSQSTGQKEQLSHCLQRGIRRVQDLCKVLQLPATFEDTAVSYFQRALQLPAFHLVSLEKKELLGGCCVFVTCRQHNWPLTMGTVCSLLYARQDLFASVFLSLQRELGLSVPALSLADLVTTHLNSFRLVQPTANVPAPFLEDRDKLLARTMAIVELASQTWLVTGRHPVPVVTAAAFLAWQSLQPGPRLSCPLARFCRLAGVDLPPPAHLRLKELLEILLAMASKLSWLRSFDLDKKTVVKHIGDLLQHRVFLLKNAFRQQDGEELQDMAPGLGCPGQDPAGPGSLDKDSLNKGSLEKDSQDKGSLEKDSWDKDSPGRPQCGGALRPLLPPCLLRPRKRPRAALSAPAAALTGNEPISDSEIEQYLRSPQEIQAFRKAKAW</sequence>
<evidence type="ECO:0000256" key="14">
    <source>
        <dbReference type="PROSITE-ProRule" id="PRU00469"/>
    </source>
</evidence>
<dbReference type="PROSITE" id="PS51134">
    <property type="entry name" value="ZF_TFIIB"/>
    <property type="match status" value="1"/>
</dbReference>
<dbReference type="PANTHER" id="PTHR11618">
    <property type="entry name" value="TRANSCRIPTION INITIATION FACTOR IIB-RELATED"/>
    <property type="match status" value="1"/>
</dbReference>
<dbReference type="Gene3D" id="1.10.472.10">
    <property type="entry name" value="Cyclin-like"/>
    <property type="match status" value="1"/>
</dbReference>
<protein>
    <recommendedName>
        <fullName evidence="11">Transcription factor IIIB 50 kDa subunit</fullName>
    </recommendedName>
    <alternativeName>
        <fullName evidence="12">B-related factor 2</fullName>
    </alternativeName>
</protein>
<evidence type="ECO:0000256" key="9">
    <source>
        <dbReference type="ARBA" id="ARBA00023163"/>
    </source>
</evidence>
<dbReference type="EMBL" id="VXBR01011359">
    <property type="protein sequence ID" value="NXO31507.1"/>
    <property type="molecule type" value="Genomic_DNA"/>
</dbReference>
<keyword evidence="7" id="KW-0805">Transcription regulation</keyword>
<evidence type="ECO:0000256" key="3">
    <source>
        <dbReference type="ARBA" id="ARBA00022723"/>
    </source>
</evidence>
<dbReference type="FunFam" id="1.10.472.10:FF:000046">
    <property type="entry name" value="Transcription factor IIIB 50 kDa subunit"/>
    <property type="match status" value="1"/>
</dbReference>
<dbReference type="GO" id="GO:0005634">
    <property type="term" value="C:nucleus"/>
    <property type="evidence" value="ECO:0007669"/>
    <property type="project" value="UniProtKB-SubCell"/>
</dbReference>
<keyword evidence="4" id="KW-0677">Repeat</keyword>
<comment type="similarity">
    <text evidence="2">Belongs to the TFIIB family.</text>
</comment>
<dbReference type="SUPFAM" id="SSF57783">
    <property type="entry name" value="Zinc beta-ribbon"/>
    <property type="match status" value="1"/>
</dbReference>
<keyword evidence="5 14" id="KW-0863">Zinc-finger</keyword>
<keyword evidence="10" id="KW-0539">Nucleus</keyword>
<evidence type="ECO:0000256" key="6">
    <source>
        <dbReference type="ARBA" id="ARBA00022833"/>
    </source>
</evidence>
<feature type="non-terminal residue" evidence="17">
    <location>
        <position position="435"/>
    </location>
</feature>
<keyword evidence="9" id="KW-0804">Transcription</keyword>
<dbReference type="InterPro" id="IPR036915">
    <property type="entry name" value="Cyclin-like_sf"/>
</dbReference>
<dbReference type="CDD" id="cd20555">
    <property type="entry name" value="CYCLIN_BRF2"/>
    <property type="match status" value="1"/>
</dbReference>
<dbReference type="GO" id="GO:0008270">
    <property type="term" value="F:zinc ion binding"/>
    <property type="evidence" value="ECO:0007669"/>
    <property type="project" value="UniProtKB-KW"/>
</dbReference>
<feature type="compositionally biased region" description="Basic and acidic residues" evidence="15">
    <location>
        <begin position="340"/>
        <end position="370"/>
    </location>
</feature>
<comment type="subcellular location">
    <subcellularLocation>
        <location evidence="1">Nucleus</location>
    </subcellularLocation>
</comment>
<dbReference type="GO" id="GO:0017025">
    <property type="term" value="F:TBP-class protein binding"/>
    <property type="evidence" value="ECO:0007669"/>
    <property type="project" value="TreeGrafter"/>
</dbReference>
<reference evidence="17 18" key="1">
    <citation type="submission" date="2019-09" db="EMBL/GenBank/DDBJ databases">
        <title>Bird 10,000 Genomes (B10K) Project - Family phase.</title>
        <authorList>
            <person name="Zhang G."/>
        </authorList>
    </citation>
    <scope>NUCLEOTIDE SEQUENCE [LARGE SCALE GENOMIC DNA]</scope>
    <source>
        <strain evidence="17">B10K-DU-002-30</strain>
        <tissue evidence="17">Muscle</tissue>
    </source>
</reference>
<comment type="caution">
    <text evidence="17">The sequence shown here is derived from an EMBL/GenBank/DDBJ whole genome shotgun (WGS) entry which is preliminary data.</text>
</comment>
<dbReference type="Pfam" id="PF21886">
    <property type="entry name" value="BRF2-like_C_cyclin_rpt"/>
    <property type="match status" value="1"/>
</dbReference>
<dbReference type="Proteomes" id="UP000546986">
    <property type="component" value="Unassembled WGS sequence"/>
</dbReference>
<keyword evidence="8" id="KW-0010">Activator</keyword>
<dbReference type="Gene3D" id="2.20.25.10">
    <property type="match status" value="1"/>
</dbReference>
<evidence type="ECO:0000313" key="18">
    <source>
        <dbReference type="Proteomes" id="UP000546986"/>
    </source>
</evidence>
<accession>A0A7L1R6R1</accession>
<evidence type="ECO:0000256" key="1">
    <source>
        <dbReference type="ARBA" id="ARBA00004123"/>
    </source>
</evidence>
<dbReference type="AlphaFoldDB" id="A0A7L1R6R1"/>
<dbReference type="SUPFAM" id="SSF47954">
    <property type="entry name" value="Cyclin-like"/>
    <property type="match status" value="1"/>
</dbReference>
<evidence type="ECO:0000256" key="7">
    <source>
        <dbReference type="ARBA" id="ARBA00023015"/>
    </source>
</evidence>
<evidence type="ECO:0000313" key="17">
    <source>
        <dbReference type="EMBL" id="NXO31507.1"/>
    </source>
</evidence>
<dbReference type="Pfam" id="PF08271">
    <property type="entry name" value="Zn_Ribbon_TF"/>
    <property type="match status" value="1"/>
</dbReference>
<keyword evidence="6" id="KW-0862">Zinc</keyword>
<dbReference type="GO" id="GO:0070897">
    <property type="term" value="P:transcription preinitiation complex assembly"/>
    <property type="evidence" value="ECO:0007669"/>
    <property type="project" value="InterPro"/>
</dbReference>
<dbReference type="PROSITE" id="PS51257">
    <property type="entry name" value="PROKAR_LIPOPROTEIN"/>
    <property type="match status" value="1"/>
</dbReference>
<evidence type="ECO:0000256" key="4">
    <source>
        <dbReference type="ARBA" id="ARBA00022737"/>
    </source>
</evidence>
<proteinExistence type="inferred from homology"/>
<gene>
    <name evidence="17" type="primary">Brf2</name>
    <name evidence="17" type="ORF">CISJUN_R05330</name>
</gene>